<dbReference type="SUPFAM" id="SSF52540">
    <property type="entry name" value="P-loop containing nucleoside triphosphate hydrolases"/>
    <property type="match status" value="1"/>
</dbReference>
<dbReference type="KEGG" id="bbel:109462772"/>
<keyword evidence="1" id="KW-0175">Coiled coil</keyword>
<dbReference type="InterPro" id="IPR027417">
    <property type="entry name" value="P-loop_NTPase"/>
</dbReference>
<evidence type="ECO:0000313" key="3">
    <source>
        <dbReference type="RefSeq" id="XP_019614923.1"/>
    </source>
</evidence>
<accession>A0A6P4XS97</accession>
<evidence type="ECO:0000256" key="1">
    <source>
        <dbReference type="SAM" id="Coils"/>
    </source>
</evidence>
<evidence type="ECO:0000313" key="2">
    <source>
        <dbReference type="Proteomes" id="UP000515135"/>
    </source>
</evidence>
<name>A0A6P4XS97_BRABE</name>
<dbReference type="Pfam" id="PF15112">
    <property type="entry name" value="DUF4559"/>
    <property type="match status" value="1"/>
</dbReference>
<dbReference type="RefSeq" id="XP_019614923.1">
    <property type="nucleotide sequence ID" value="XM_019759364.1"/>
</dbReference>
<proteinExistence type="predicted"/>
<dbReference type="InterPro" id="IPR027897">
    <property type="entry name" value="DUF4559"/>
</dbReference>
<dbReference type="PANTHER" id="PTHR47691">
    <property type="entry name" value="REGULATOR-RELATED"/>
    <property type="match status" value="1"/>
</dbReference>
<gene>
    <name evidence="3" type="primary">LOC109462772</name>
</gene>
<dbReference type="Gene3D" id="3.40.50.300">
    <property type="entry name" value="P-loop containing nucleotide triphosphate hydrolases"/>
    <property type="match status" value="1"/>
</dbReference>
<dbReference type="GeneID" id="109462772"/>
<reference evidence="3" key="1">
    <citation type="submission" date="2025-08" db="UniProtKB">
        <authorList>
            <consortium name="RefSeq"/>
        </authorList>
    </citation>
    <scope>IDENTIFICATION</scope>
    <source>
        <tissue evidence="3">Gonad</tissue>
    </source>
</reference>
<dbReference type="PANTHER" id="PTHR47691:SF3">
    <property type="entry name" value="HTH-TYPE TRANSCRIPTIONAL REGULATOR RV0890C-RELATED"/>
    <property type="match status" value="1"/>
</dbReference>
<sequence>MSWTDRFNNPGYKNWLRVGIALQVTRDGLVHVALQAANKLHAELKAKLGDGVENCSCNTKKGQECEDCAPWREELKRNYYIGEASRIGWSNCTPSKWSKEPWEVAKVFMPKDPTADNTGPEKSDPAALLNFLIHCTYCKKYVSVKPSQKVIEVRNKAMHSKDLTFDRQTFNEYMDKMDRLLRLVKDPLTLAADITAKKAADEILKIKKGEFHIGPNKDCLDAEIRVLREFMGEQEQLLQLHEEQLEDHGTRLDTLEKSIPPVEEVLQTLLEGPILDIVNNNPDLQHLKDQAMALSTIAQQLQDRLDQLEETVAEHGEQISDVQERLDQLEVPSRSTTFSRGMTLCTMAIVLICLGAPVYFLQPSKSTADGASLLALFPRRMKTFVGREDVFSRIDTCLQGNQTCLIKGLGGVGKTSVAIEYGHRQAQKYPSGVFWLKLASKPDLCASMIPYNQSLSVLVSGDEPVKSNTNNDLRSCESVKNLLKLYLTRSEGWLLVADEAARRNMTELGSLLPHNLKENMHVLLTSREGLMLDSQSIPVVNLLPFNETEAQEMFNRTVRPSSKKDRKEIKHLAGSLGHHPLALQFAFAYIKATDCSVKEYHDKYTQGNATEKVDLLDEEGIDRTIRRLFDITFQYISQLSSKASYSLKLLDMTSFMGPDCIPCPEPDNEHFSKLINISGKLDKLDIKKMISVLKKFSLASDCSAFYPCAFSVNRIVQEVIVAQMNESTKLSHLENALEYSTLLLRQSDDTSVVQSELLMAHVHHLALNVERYQTKISVNSSCIFLNKSAEFFSQWGACAEAYYFLHVEQLLLFRHNSTLQNLCYHLRDHVNFLQKILLPCLYSGNVSRSSAFMGNIAENLFWAGLMLEKKSSSYSIEDAWSTLCFDVKESLERTTLYIYKSLFQLIPDGKLADLNMTEIAPSLLFKDATGYRLRMEIRQLNNYYARGCQGSTTCTFDTSMVWNLFRLTIALAGIPLRQAAHELNWFFDLIGFDTIEFCSQVPCSDKSTADNEVIIYCCDLIETIRSELRDLRSTVENSTSSVNMVLLEYYQLMDTSTCTNRYYEVMLGLPRENKEFDILEFAYYEGNELLGDPGVVKSVLSQKANAEKGSRNPGAVSPLSYLAFHQQVKWKYQLATKTRQLRQAIDENIAQGADEDQLNVFPIIQNCSVLSVTLAEVEKYSKTTLTQLRVQVLDQFLSIFKVLLGSCHRLQSINNRMLDAMDLIRDKKEIKKFREMFMKHISDFSHSLSELVKVIHGNHFVTSDCMCFSPSIRSVFGCENVFPFILWVWNVQQIMTKNVDCSLDHPNLNLSCFSNLMSGSKEYVRKTLECFFPSKENMEMQFGQPISDGGENFKFYQRDSKVVGLADYSSTIRHIIHDDHDRTG</sequence>
<protein>
    <submittedName>
        <fullName evidence="3">Uncharacterized protein LOC109462772</fullName>
    </submittedName>
</protein>
<dbReference type="OrthoDB" id="9934809at2759"/>
<dbReference type="Proteomes" id="UP000515135">
    <property type="component" value="Unplaced"/>
</dbReference>
<organism evidence="2 3">
    <name type="scientific">Branchiostoma belcheri</name>
    <name type="common">Amphioxus</name>
    <dbReference type="NCBI Taxonomy" id="7741"/>
    <lineage>
        <taxon>Eukaryota</taxon>
        <taxon>Metazoa</taxon>
        <taxon>Chordata</taxon>
        <taxon>Cephalochordata</taxon>
        <taxon>Leptocardii</taxon>
        <taxon>Amphioxiformes</taxon>
        <taxon>Branchiostomatidae</taxon>
        <taxon>Branchiostoma</taxon>
    </lineage>
</organism>
<feature type="coiled-coil region" evidence="1">
    <location>
        <begin position="284"/>
        <end position="325"/>
    </location>
</feature>
<keyword evidence="2" id="KW-1185">Reference proteome</keyword>